<dbReference type="EMBL" id="LAZR01052440">
    <property type="protein sequence ID" value="KKK82956.1"/>
    <property type="molecule type" value="Genomic_DNA"/>
</dbReference>
<comment type="caution">
    <text evidence="1">The sequence shown here is derived from an EMBL/GenBank/DDBJ whole genome shotgun (WGS) entry which is preliminary data.</text>
</comment>
<accession>A0A0F9BEV8</accession>
<protein>
    <submittedName>
        <fullName evidence="1">Uncharacterized protein</fullName>
    </submittedName>
</protein>
<evidence type="ECO:0000313" key="1">
    <source>
        <dbReference type="EMBL" id="KKK82956.1"/>
    </source>
</evidence>
<dbReference type="AlphaFoldDB" id="A0A0F9BEV8"/>
<gene>
    <name evidence="1" type="ORF">LCGC14_2798220</name>
</gene>
<name>A0A0F9BEV8_9ZZZZ</name>
<sequence length="69" mass="7917">MNRIEYSHVFNWTGNGLEWNKGILVLSDEIRVLQKSIDNKQVILSAMLEAIKKETSLDWENEAIEAANV</sequence>
<reference evidence="1" key="1">
    <citation type="journal article" date="2015" name="Nature">
        <title>Complex archaea that bridge the gap between prokaryotes and eukaryotes.</title>
        <authorList>
            <person name="Spang A."/>
            <person name="Saw J.H."/>
            <person name="Jorgensen S.L."/>
            <person name="Zaremba-Niedzwiedzka K."/>
            <person name="Martijn J."/>
            <person name="Lind A.E."/>
            <person name="van Eijk R."/>
            <person name="Schleper C."/>
            <person name="Guy L."/>
            <person name="Ettema T.J."/>
        </authorList>
    </citation>
    <scope>NUCLEOTIDE SEQUENCE</scope>
</reference>
<proteinExistence type="predicted"/>
<organism evidence="1">
    <name type="scientific">marine sediment metagenome</name>
    <dbReference type="NCBI Taxonomy" id="412755"/>
    <lineage>
        <taxon>unclassified sequences</taxon>
        <taxon>metagenomes</taxon>
        <taxon>ecological metagenomes</taxon>
    </lineage>
</organism>